<dbReference type="EMBL" id="CP001792">
    <property type="protein sequence ID" value="ACX76082.1"/>
    <property type="molecule type" value="Genomic_DNA"/>
</dbReference>
<accession>A0ABM5LK68</accession>
<keyword evidence="2" id="KW-1185">Reference proteome</keyword>
<proteinExistence type="predicted"/>
<evidence type="ECO:0000313" key="2">
    <source>
        <dbReference type="Proteomes" id="UP000001497"/>
    </source>
</evidence>
<gene>
    <name evidence="1" type="ordered locus">Fisuc_2496</name>
</gene>
<dbReference type="RefSeq" id="WP_015732320.1">
    <property type="nucleotide sequence ID" value="NC_013410.1"/>
</dbReference>
<evidence type="ECO:0000313" key="1">
    <source>
        <dbReference type="EMBL" id="ACX76082.1"/>
    </source>
</evidence>
<name>A0ABM5LK68_FIBSS</name>
<organism evidence="1 2">
    <name type="scientific">Fibrobacter succinogenes (strain ATCC 19169 / S85)</name>
    <dbReference type="NCBI Taxonomy" id="59374"/>
    <lineage>
        <taxon>Bacteria</taxon>
        <taxon>Pseudomonadati</taxon>
        <taxon>Fibrobacterota</taxon>
        <taxon>Fibrobacteria</taxon>
        <taxon>Fibrobacterales</taxon>
        <taxon>Fibrobacteraceae</taxon>
        <taxon>Fibrobacter</taxon>
    </lineage>
</organism>
<protein>
    <submittedName>
        <fullName evidence="1">Uncharacterized protein</fullName>
    </submittedName>
</protein>
<reference evidence="1" key="1">
    <citation type="submission" date="2009-10" db="EMBL/GenBank/DDBJ databases">
        <title>Complete sequence of Fibrobacter succinogenes subsp. succinogenes S85.</title>
        <authorList>
            <consortium name="US DOE Joint Genome Institute"/>
            <person name="Lucas S."/>
            <person name="Copeland A."/>
            <person name="Lapidus A."/>
            <person name="Glavina del Rio T."/>
            <person name="Tice H."/>
            <person name="Bruce D."/>
            <person name="Goodwin L."/>
            <person name="Pitluck S."/>
            <person name="Chertkov O."/>
            <person name="Detter J.C."/>
            <person name="Han C."/>
            <person name="Tapia R."/>
            <person name="Larimer F."/>
            <person name="Land M."/>
            <person name="Hauser L."/>
            <person name="Kyrpides N."/>
            <person name="Mikhailova N."/>
            <person name="Weimer P.J."/>
            <person name="Stevenson D.M."/>
            <person name="Boyum J."/>
            <person name="Brumm P.I."/>
            <person name="Mead D."/>
        </authorList>
    </citation>
    <scope>NUCLEOTIDE SEQUENCE [LARGE SCALE GENOMIC DNA]</scope>
    <source>
        <strain evidence="1">S85</strain>
    </source>
</reference>
<dbReference type="Proteomes" id="UP000001497">
    <property type="component" value="Chromosome"/>
</dbReference>
<sequence>MIDKNEFNKIIVERKRIADETMDNWDYGIEQCHEKILAMITDNLQEGLSFLENECSPDDIYWISEMFDEIATKTQSKEFIEAIHRIHDKMPEDIKKSIEIDIESAEQAMG</sequence>